<accession>A0A2U3L418</accession>
<name>A0A2U3L418_9BACT</name>
<dbReference type="AlphaFoldDB" id="A0A2U3L418"/>
<reference evidence="2" key="1">
    <citation type="submission" date="2018-02" db="EMBL/GenBank/DDBJ databases">
        <authorList>
            <person name="Hausmann B."/>
        </authorList>
    </citation>
    <scope>NUCLEOTIDE SEQUENCE [LARGE SCALE GENOMIC DNA]</scope>
    <source>
        <strain evidence="2">Peat soil MAG SbA1</strain>
    </source>
</reference>
<evidence type="ECO:0000313" key="2">
    <source>
        <dbReference type="Proteomes" id="UP000238701"/>
    </source>
</evidence>
<gene>
    <name evidence="1" type="ORF">SBA1_670014</name>
</gene>
<dbReference type="EMBL" id="OMOD01000163">
    <property type="protein sequence ID" value="SPF46608.1"/>
    <property type="molecule type" value="Genomic_DNA"/>
</dbReference>
<organism evidence="1 2">
    <name type="scientific">Candidatus Sulfotelmatobacter kueseliae</name>
    <dbReference type="NCBI Taxonomy" id="2042962"/>
    <lineage>
        <taxon>Bacteria</taxon>
        <taxon>Pseudomonadati</taxon>
        <taxon>Acidobacteriota</taxon>
        <taxon>Terriglobia</taxon>
        <taxon>Terriglobales</taxon>
        <taxon>Candidatus Korobacteraceae</taxon>
        <taxon>Candidatus Sulfotelmatobacter</taxon>
    </lineage>
</organism>
<protein>
    <submittedName>
        <fullName evidence="1">Uncharacterized protein</fullName>
    </submittedName>
</protein>
<dbReference type="Proteomes" id="UP000238701">
    <property type="component" value="Unassembled WGS sequence"/>
</dbReference>
<evidence type="ECO:0000313" key="1">
    <source>
        <dbReference type="EMBL" id="SPF46608.1"/>
    </source>
</evidence>
<sequence length="76" mass="8055">MLVGPVYLIDLLTTGGCARIPCSFGSEQYVWINDGVNSHPDPDNPPMGTTVAADAGTTFTLPKASVTVLARQGERY</sequence>
<proteinExistence type="predicted"/>